<evidence type="ECO:0000256" key="9">
    <source>
        <dbReference type="ARBA" id="ARBA00023136"/>
    </source>
</evidence>
<dbReference type="PANTHER" id="PTHR33446:SF13">
    <property type="entry name" value="TONB PROTEIN"/>
    <property type="match status" value="1"/>
</dbReference>
<dbReference type="PROSITE" id="PS52015">
    <property type="entry name" value="TONB_CTD"/>
    <property type="match status" value="1"/>
</dbReference>
<keyword evidence="7" id="KW-0653">Protein transport</keyword>
<name>A0A3S0XD57_9HYPH</name>
<evidence type="ECO:0000256" key="10">
    <source>
        <dbReference type="SAM" id="MobiDB-lite"/>
    </source>
</evidence>
<dbReference type="InterPro" id="IPR006260">
    <property type="entry name" value="TonB/TolA_C"/>
</dbReference>
<evidence type="ECO:0000256" key="2">
    <source>
        <dbReference type="ARBA" id="ARBA00006555"/>
    </source>
</evidence>
<keyword evidence="3" id="KW-0813">Transport</keyword>
<accession>A0A3S0XD57</accession>
<keyword evidence="9 11" id="KW-0472">Membrane</keyword>
<organism evidence="13 14">
    <name type="scientific">Rhizobium anhuiense</name>
    <dbReference type="NCBI Taxonomy" id="1184720"/>
    <lineage>
        <taxon>Bacteria</taxon>
        <taxon>Pseudomonadati</taxon>
        <taxon>Pseudomonadota</taxon>
        <taxon>Alphaproteobacteria</taxon>
        <taxon>Hyphomicrobiales</taxon>
        <taxon>Rhizobiaceae</taxon>
        <taxon>Rhizobium/Agrobacterium group</taxon>
        <taxon>Rhizobium</taxon>
    </lineage>
</organism>
<feature type="transmembrane region" description="Helical" evidence="11">
    <location>
        <begin position="98"/>
        <end position="120"/>
    </location>
</feature>
<dbReference type="NCBIfam" id="TIGR01352">
    <property type="entry name" value="tonB_Cterm"/>
    <property type="match status" value="1"/>
</dbReference>
<evidence type="ECO:0000313" key="14">
    <source>
        <dbReference type="Proteomes" id="UP000273611"/>
    </source>
</evidence>
<evidence type="ECO:0000259" key="12">
    <source>
        <dbReference type="PROSITE" id="PS52015"/>
    </source>
</evidence>
<evidence type="ECO:0000313" key="13">
    <source>
        <dbReference type="EMBL" id="RUL97637.1"/>
    </source>
</evidence>
<evidence type="ECO:0000256" key="5">
    <source>
        <dbReference type="ARBA" id="ARBA00022519"/>
    </source>
</evidence>
<dbReference type="AlphaFoldDB" id="A0A3S0XD57"/>
<comment type="subcellular location">
    <subcellularLocation>
        <location evidence="1">Cell inner membrane</location>
        <topology evidence="1">Single-pass membrane protein</topology>
        <orientation evidence="1">Periplasmic side</orientation>
    </subcellularLocation>
</comment>
<dbReference type="InterPro" id="IPR037682">
    <property type="entry name" value="TonB_C"/>
</dbReference>
<dbReference type="EMBL" id="RIBW01000016">
    <property type="protein sequence ID" value="RUL97637.1"/>
    <property type="molecule type" value="Genomic_DNA"/>
</dbReference>
<dbReference type="InterPro" id="IPR051045">
    <property type="entry name" value="TonB-dependent_transducer"/>
</dbReference>
<comment type="similarity">
    <text evidence="2">Belongs to the TonB family.</text>
</comment>
<gene>
    <name evidence="13" type="ORF">EEQ99_27305</name>
</gene>
<keyword evidence="6 11" id="KW-0812">Transmembrane</keyword>
<feature type="compositionally biased region" description="Basic and acidic residues" evidence="10">
    <location>
        <begin position="286"/>
        <end position="314"/>
    </location>
</feature>
<evidence type="ECO:0000256" key="4">
    <source>
        <dbReference type="ARBA" id="ARBA00022475"/>
    </source>
</evidence>
<dbReference type="GO" id="GO:0015031">
    <property type="term" value="P:protein transport"/>
    <property type="evidence" value="ECO:0007669"/>
    <property type="project" value="UniProtKB-KW"/>
</dbReference>
<feature type="region of interest" description="Disordered" evidence="10">
    <location>
        <begin position="166"/>
        <end position="196"/>
    </location>
</feature>
<feature type="compositionally biased region" description="Low complexity" evidence="10">
    <location>
        <begin position="177"/>
        <end position="196"/>
    </location>
</feature>
<dbReference type="Gene3D" id="3.30.1150.10">
    <property type="match status" value="1"/>
</dbReference>
<dbReference type="GO" id="GO:0005886">
    <property type="term" value="C:plasma membrane"/>
    <property type="evidence" value="ECO:0007669"/>
    <property type="project" value="UniProtKB-SubCell"/>
</dbReference>
<evidence type="ECO:0000256" key="3">
    <source>
        <dbReference type="ARBA" id="ARBA00022448"/>
    </source>
</evidence>
<evidence type="ECO:0000256" key="11">
    <source>
        <dbReference type="SAM" id="Phobius"/>
    </source>
</evidence>
<evidence type="ECO:0000256" key="8">
    <source>
        <dbReference type="ARBA" id="ARBA00022989"/>
    </source>
</evidence>
<sequence>MAISAKSRSRQVLIAEPDAGGSLNDNIPGMHPGHELSDLRNAQRQPAGEAMVHYARFAQIPSFPDHPEAAPAAPVAAPPMDAMVEKQEDEKAPVRRRVALTCIGSFFFHAGLVAALALFMPKPPNKVIEDAGEAVSVIVYGDSDVDQTSAGDPELEVKPEEIAAEEVKPDAVQSTSETTEFQPTEIQPEPTQPVEAEPVEAVPPAQEVTRVSPETVVAAEPEVLVSQNPADTFVAQPMATAVPELPVPDIVSTTVPEQVTTAAVQPTEVQPEEVKPVEVAEVPPEPEEKPEAKPKPKVEKPKPDEKKQPRKKVEPAGGKKGSDSRDSTRGVATGAQEAPQFDGMSTTAGRGDGTGSAAVANYPGKVQKRIRRAIRVPDEYKRMGGAMSVRLKLTIDGTGRLAAVSVAGSSGIADLDKAAVDGVRRAAPFPPLPPEWGKPSWTFTQEVQVTAR</sequence>
<dbReference type="Proteomes" id="UP000273611">
    <property type="component" value="Unassembled WGS sequence"/>
</dbReference>
<feature type="region of interest" description="Disordered" evidence="10">
    <location>
        <begin position="261"/>
        <end position="364"/>
    </location>
</feature>
<dbReference type="GO" id="GO:0055085">
    <property type="term" value="P:transmembrane transport"/>
    <property type="evidence" value="ECO:0007669"/>
    <property type="project" value="InterPro"/>
</dbReference>
<feature type="domain" description="TonB C-terminal" evidence="12">
    <location>
        <begin position="361"/>
        <end position="452"/>
    </location>
</feature>
<reference evidence="13 14" key="1">
    <citation type="journal article" date="2015" name="Int. J. Syst. Evol. Microbiol.">
        <title>Rhizobium anhuiense sp. nov., isolated from effective nodules of Vicia faba and Pisum sativum.</title>
        <authorList>
            <person name="Zhang Y.J."/>
            <person name="Zheng W.T."/>
            <person name="Everall I."/>
            <person name="Young J.P."/>
            <person name="Zhang X.X."/>
            <person name="Tian C.F."/>
            <person name="Sui X.H."/>
            <person name="Wang E.T."/>
            <person name="Chen W.X."/>
        </authorList>
    </citation>
    <scope>NUCLEOTIDE SEQUENCE [LARGE SCALE GENOMIC DNA]</scope>
    <source>
        <strain evidence="13 14">CCBAU 23252</strain>
    </source>
</reference>
<keyword evidence="4" id="KW-1003">Cell membrane</keyword>
<keyword evidence="5" id="KW-0997">Cell inner membrane</keyword>
<dbReference type="Pfam" id="PF13103">
    <property type="entry name" value="TonB_2"/>
    <property type="match status" value="1"/>
</dbReference>
<dbReference type="SUPFAM" id="SSF74653">
    <property type="entry name" value="TolA/TonB C-terminal domain"/>
    <property type="match status" value="1"/>
</dbReference>
<dbReference type="PANTHER" id="PTHR33446">
    <property type="entry name" value="PROTEIN TONB-RELATED"/>
    <property type="match status" value="1"/>
</dbReference>
<proteinExistence type="inferred from homology"/>
<keyword evidence="8 11" id="KW-1133">Transmembrane helix</keyword>
<evidence type="ECO:0000256" key="7">
    <source>
        <dbReference type="ARBA" id="ARBA00022927"/>
    </source>
</evidence>
<protein>
    <submittedName>
        <fullName evidence="13">TonB family protein</fullName>
    </submittedName>
</protein>
<comment type="caution">
    <text evidence="13">The sequence shown here is derived from an EMBL/GenBank/DDBJ whole genome shotgun (WGS) entry which is preliminary data.</text>
</comment>
<evidence type="ECO:0000256" key="1">
    <source>
        <dbReference type="ARBA" id="ARBA00004383"/>
    </source>
</evidence>
<dbReference type="RefSeq" id="WP_097631172.1">
    <property type="nucleotide sequence ID" value="NZ_BMFI01000015.1"/>
</dbReference>
<evidence type="ECO:0000256" key="6">
    <source>
        <dbReference type="ARBA" id="ARBA00022692"/>
    </source>
</evidence>